<dbReference type="Gene3D" id="3.40.50.880">
    <property type="match status" value="1"/>
</dbReference>
<dbReference type="PANTHER" id="PTHR47552:SF1">
    <property type="entry name" value="PHOSPHORIBOSYLFORMYLGLYCINAMIDINE SYNTHASE SUBUNIT PURQ"/>
    <property type="match status" value="1"/>
</dbReference>
<dbReference type="RefSeq" id="WP_057797890.1">
    <property type="nucleotide sequence ID" value="NZ_AZFM01000007.1"/>
</dbReference>
<sequence>MKIAVVVFPGSNCDVDMYEAFHSVLKADVKYVSYKEKSLDGFDMVALPGGFSYGDYLRAGAIARFSNIILAVQKMADEGKLVLGVCNGFQILTEMGLLPGALKRNDSLQFVCKDADLRVENAKTPFTTEYQEYQEIKIPIAHGEGSYYADEDVLDELEKNNQVVFRYIKNNPNGSLHDIAGICNKRGNVLGMMPHPERAVEAILGGVDGLPLFKSVLKAGVKA</sequence>
<dbReference type="NCBIfam" id="NF002957">
    <property type="entry name" value="PRK03619.1"/>
    <property type="match status" value="1"/>
</dbReference>
<evidence type="ECO:0000256" key="4">
    <source>
        <dbReference type="ARBA" id="ARBA00022755"/>
    </source>
</evidence>
<dbReference type="GO" id="GO:0004642">
    <property type="term" value="F:phosphoribosylformylglycinamidine synthase activity"/>
    <property type="evidence" value="ECO:0007669"/>
    <property type="project" value="UniProtKB-UniRule"/>
</dbReference>
<comment type="caution">
    <text evidence="9">The sequence shown here is derived from an EMBL/GenBank/DDBJ whole genome shotgun (WGS) entry which is preliminary data.</text>
</comment>
<dbReference type="OrthoDB" id="9804441at2"/>
<dbReference type="EMBL" id="AZFM01000007">
    <property type="protein sequence ID" value="KRL90760.1"/>
    <property type="molecule type" value="Genomic_DNA"/>
</dbReference>
<reference evidence="9 10" key="1">
    <citation type="journal article" date="2015" name="Genome Announc.">
        <title>Expanding the biotechnology potential of lactobacilli through comparative genomics of 213 strains and associated genera.</title>
        <authorList>
            <person name="Sun Z."/>
            <person name="Harris H.M."/>
            <person name="McCann A."/>
            <person name="Guo C."/>
            <person name="Argimon S."/>
            <person name="Zhang W."/>
            <person name="Yang X."/>
            <person name="Jeffery I.B."/>
            <person name="Cooney J.C."/>
            <person name="Kagawa T.F."/>
            <person name="Liu W."/>
            <person name="Song Y."/>
            <person name="Salvetti E."/>
            <person name="Wrobel A."/>
            <person name="Rasinkangas P."/>
            <person name="Parkhill J."/>
            <person name="Rea M.C."/>
            <person name="O'Sullivan O."/>
            <person name="Ritari J."/>
            <person name="Douillard F.P."/>
            <person name="Paul Ross R."/>
            <person name="Yang R."/>
            <person name="Briner A.E."/>
            <person name="Felis G.E."/>
            <person name="de Vos W.M."/>
            <person name="Barrangou R."/>
            <person name="Klaenhammer T.R."/>
            <person name="Caufield P.W."/>
            <person name="Cui Y."/>
            <person name="Zhang H."/>
            <person name="O'Toole P.W."/>
        </authorList>
    </citation>
    <scope>NUCLEOTIDE SEQUENCE [LARGE SCALE GENOMIC DNA]</scope>
    <source>
        <strain evidence="9 10">DSM 16043</strain>
    </source>
</reference>
<dbReference type="SUPFAM" id="SSF52317">
    <property type="entry name" value="Class I glutamine amidotransferase-like"/>
    <property type="match status" value="1"/>
</dbReference>
<keyword evidence="1 8" id="KW-0963">Cytoplasm</keyword>
<evidence type="ECO:0000256" key="2">
    <source>
        <dbReference type="ARBA" id="ARBA00022598"/>
    </source>
</evidence>
<evidence type="ECO:0000256" key="6">
    <source>
        <dbReference type="ARBA" id="ARBA00022840"/>
    </source>
</evidence>
<dbReference type="EC" id="3.5.1.2" evidence="8"/>
<keyword evidence="6 8" id="KW-0067">ATP-binding</keyword>
<dbReference type="GO" id="GO:0004359">
    <property type="term" value="F:glutaminase activity"/>
    <property type="evidence" value="ECO:0007669"/>
    <property type="project" value="UniProtKB-EC"/>
</dbReference>
<feature type="active site" evidence="8">
    <location>
        <position position="195"/>
    </location>
</feature>
<dbReference type="HAMAP" id="MF_00421">
    <property type="entry name" value="PurQ"/>
    <property type="match status" value="1"/>
</dbReference>
<comment type="catalytic activity">
    <reaction evidence="8">
        <text>L-glutamine + H2O = L-glutamate + NH4(+)</text>
        <dbReference type="Rhea" id="RHEA:15889"/>
        <dbReference type="ChEBI" id="CHEBI:15377"/>
        <dbReference type="ChEBI" id="CHEBI:28938"/>
        <dbReference type="ChEBI" id="CHEBI:29985"/>
        <dbReference type="ChEBI" id="CHEBI:58359"/>
        <dbReference type="EC" id="3.5.1.2"/>
    </reaction>
</comment>
<evidence type="ECO:0000256" key="5">
    <source>
        <dbReference type="ARBA" id="ARBA00022801"/>
    </source>
</evidence>
<keyword evidence="5 8" id="KW-0378">Hydrolase</keyword>
<dbReference type="UniPathway" id="UPA00074">
    <property type="reaction ID" value="UER00128"/>
</dbReference>
<dbReference type="SMART" id="SM01211">
    <property type="entry name" value="GATase_5"/>
    <property type="match status" value="1"/>
</dbReference>
<dbReference type="STRING" id="1423763.FC46_GL001767"/>
<evidence type="ECO:0000313" key="9">
    <source>
        <dbReference type="EMBL" id="KRL90760.1"/>
    </source>
</evidence>
<dbReference type="EC" id="6.3.5.3" evidence="8"/>
<gene>
    <name evidence="8" type="primary">purQ</name>
    <name evidence="9" type="ORF">FC46_GL001767</name>
</gene>
<dbReference type="InterPro" id="IPR029062">
    <property type="entry name" value="Class_I_gatase-like"/>
</dbReference>
<keyword evidence="4 8" id="KW-0658">Purine biosynthesis</keyword>
<dbReference type="Proteomes" id="UP000051036">
    <property type="component" value="Unassembled WGS sequence"/>
</dbReference>
<comment type="subcellular location">
    <subcellularLocation>
        <location evidence="8">Cytoplasm</location>
    </subcellularLocation>
</comment>
<evidence type="ECO:0000256" key="7">
    <source>
        <dbReference type="ARBA" id="ARBA00022962"/>
    </source>
</evidence>
<comment type="pathway">
    <text evidence="8">Purine metabolism; IMP biosynthesis via de novo pathway; 5-amino-1-(5-phospho-D-ribosyl)imidazole from N(2)-formyl-N(1)-(5-phospho-D-ribosyl)glycinamide: step 1/2.</text>
</comment>
<dbReference type="GO" id="GO:0005524">
    <property type="term" value="F:ATP binding"/>
    <property type="evidence" value="ECO:0007669"/>
    <property type="project" value="UniProtKB-KW"/>
</dbReference>
<comment type="catalytic activity">
    <reaction evidence="8">
        <text>N(2)-formyl-N(1)-(5-phospho-beta-D-ribosyl)glycinamide + L-glutamine + ATP + H2O = 2-formamido-N(1)-(5-O-phospho-beta-D-ribosyl)acetamidine + L-glutamate + ADP + phosphate + H(+)</text>
        <dbReference type="Rhea" id="RHEA:17129"/>
        <dbReference type="ChEBI" id="CHEBI:15377"/>
        <dbReference type="ChEBI" id="CHEBI:15378"/>
        <dbReference type="ChEBI" id="CHEBI:29985"/>
        <dbReference type="ChEBI" id="CHEBI:30616"/>
        <dbReference type="ChEBI" id="CHEBI:43474"/>
        <dbReference type="ChEBI" id="CHEBI:58359"/>
        <dbReference type="ChEBI" id="CHEBI:147286"/>
        <dbReference type="ChEBI" id="CHEBI:147287"/>
        <dbReference type="ChEBI" id="CHEBI:456216"/>
        <dbReference type="EC" id="6.3.5.3"/>
    </reaction>
</comment>
<keyword evidence="2 8" id="KW-0436">Ligase</keyword>
<dbReference type="PATRIC" id="fig|1423763.3.peg.1800"/>
<keyword evidence="7 8" id="KW-0315">Glutamine amidotransferase</keyword>
<keyword evidence="10" id="KW-1185">Reference proteome</keyword>
<dbReference type="NCBIfam" id="TIGR01737">
    <property type="entry name" value="FGAM_synth_I"/>
    <property type="match status" value="1"/>
</dbReference>
<name>A0A0R1UI19_9LACO</name>
<evidence type="ECO:0000256" key="1">
    <source>
        <dbReference type="ARBA" id="ARBA00022490"/>
    </source>
</evidence>
<dbReference type="GO" id="GO:0005737">
    <property type="term" value="C:cytoplasm"/>
    <property type="evidence" value="ECO:0007669"/>
    <property type="project" value="UniProtKB-SubCell"/>
</dbReference>
<dbReference type="GO" id="GO:0006189">
    <property type="term" value="P:'de novo' IMP biosynthetic process"/>
    <property type="evidence" value="ECO:0007669"/>
    <property type="project" value="UniProtKB-UniRule"/>
</dbReference>
<proteinExistence type="inferred from homology"/>
<evidence type="ECO:0000256" key="3">
    <source>
        <dbReference type="ARBA" id="ARBA00022741"/>
    </source>
</evidence>
<dbReference type="FunFam" id="3.40.50.880:FF:000019">
    <property type="entry name" value="Phosphoribosylformylglycinamidine synthase subunit PurQ"/>
    <property type="match status" value="1"/>
</dbReference>
<keyword evidence="3 8" id="KW-0547">Nucleotide-binding</keyword>
<organism evidence="9 10">
    <name type="scientific">Lactobacillus kalixensis DSM 16043</name>
    <dbReference type="NCBI Taxonomy" id="1423763"/>
    <lineage>
        <taxon>Bacteria</taxon>
        <taxon>Bacillati</taxon>
        <taxon>Bacillota</taxon>
        <taxon>Bacilli</taxon>
        <taxon>Lactobacillales</taxon>
        <taxon>Lactobacillaceae</taxon>
        <taxon>Lactobacillus</taxon>
    </lineage>
</organism>
<dbReference type="Pfam" id="PF13507">
    <property type="entry name" value="GATase_5"/>
    <property type="match status" value="1"/>
</dbReference>
<evidence type="ECO:0000256" key="8">
    <source>
        <dbReference type="HAMAP-Rule" id="MF_00421"/>
    </source>
</evidence>
<protein>
    <recommendedName>
        <fullName evidence="8">Phosphoribosylformylglycinamidine synthase subunit PurQ</fullName>
        <shortName evidence="8">FGAM synthase</shortName>
        <ecNumber evidence="8">6.3.5.3</ecNumber>
    </recommendedName>
    <alternativeName>
        <fullName evidence="8">Formylglycinamide ribonucleotide amidotransferase subunit I</fullName>
        <shortName evidence="8">FGAR amidotransferase I</shortName>
        <shortName evidence="8">FGAR-AT I</shortName>
    </alternativeName>
    <alternativeName>
        <fullName evidence="8">Glutaminase PurQ</fullName>
        <ecNumber evidence="8">3.5.1.2</ecNumber>
    </alternativeName>
    <alternativeName>
        <fullName evidence="8">Phosphoribosylformylglycinamidine synthase subunit I</fullName>
    </alternativeName>
</protein>
<dbReference type="PROSITE" id="PS51273">
    <property type="entry name" value="GATASE_TYPE_1"/>
    <property type="match status" value="1"/>
</dbReference>
<dbReference type="InterPro" id="IPR010075">
    <property type="entry name" value="PRibForGlyAmidine_synth_PurQ"/>
</dbReference>
<feature type="active site" evidence="8">
    <location>
        <position position="197"/>
    </location>
</feature>
<comment type="subunit">
    <text evidence="8">Part of the FGAM synthase complex composed of 1 PurL, 1 PurQ and 2 PurS subunits.</text>
</comment>
<dbReference type="AlphaFoldDB" id="A0A0R1UI19"/>
<dbReference type="PIRSF" id="PIRSF001586">
    <property type="entry name" value="FGAM_synth_I"/>
    <property type="match status" value="1"/>
</dbReference>
<dbReference type="CDD" id="cd01740">
    <property type="entry name" value="GATase1_FGAR_AT"/>
    <property type="match status" value="1"/>
</dbReference>
<comment type="function">
    <text evidence="8">Part of the phosphoribosylformylglycinamidine synthase complex involved in the purines biosynthetic pathway. Catalyzes the ATP-dependent conversion of formylglycinamide ribonucleotide (FGAR) and glutamine to yield formylglycinamidine ribonucleotide (FGAM) and glutamate. The FGAM synthase complex is composed of three subunits. PurQ produces an ammonia molecule by converting glutamine to glutamate. PurL transfers the ammonia molecule to FGAR to form FGAM in an ATP-dependent manner. PurS interacts with PurQ and PurL and is thought to assist in the transfer of the ammonia molecule from PurQ to PurL.</text>
</comment>
<feature type="active site" description="Nucleophile" evidence="8">
    <location>
        <position position="86"/>
    </location>
</feature>
<accession>A0A0R1UI19</accession>
<evidence type="ECO:0000313" key="10">
    <source>
        <dbReference type="Proteomes" id="UP000051036"/>
    </source>
</evidence>
<dbReference type="PANTHER" id="PTHR47552">
    <property type="entry name" value="PHOSPHORIBOSYLFORMYLGLYCINAMIDINE SYNTHASE SUBUNIT PURQ"/>
    <property type="match status" value="1"/>
</dbReference>